<accession>A0AAD8F844</accession>
<dbReference type="EMBL" id="JASAOG010000074">
    <property type="protein sequence ID" value="KAK0054845.1"/>
    <property type="molecule type" value="Genomic_DNA"/>
</dbReference>
<feature type="region of interest" description="Disordered" evidence="2">
    <location>
        <begin position="1040"/>
        <end position="1093"/>
    </location>
</feature>
<feature type="region of interest" description="Disordered" evidence="2">
    <location>
        <begin position="75"/>
        <end position="178"/>
    </location>
</feature>
<dbReference type="InterPro" id="IPR005612">
    <property type="entry name" value="CCAAT-binding_factor"/>
</dbReference>
<feature type="compositionally biased region" description="Basic and acidic residues" evidence="2">
    <location>
        <begin position="1043"/>
        <end position="1052"/>
    </location>
</feature>
<dbReference type="InterPro" id="IPR040155">
    <property type="entry name" value="CEBPZ/Mak21-like"/>
</dbReference>
<feature type="compositionally biased region" description="Acidic residues" evidence="2">
    <location>
        <begin position="916"/>
        <end position="939"/>
    </location>
</feature>
<sequence>MANTHKKKSARGPKQNVKSIKTDLDPEDDLITKEDEDLLKGVKDVEEESFDVEASGNDIPESEIVAFLKKLGVQKFRPTEIKESQKKDKAKVNDSNEKKKEPIVSKTKDSITSKAKESIPSKTSKLDEKKTLTDKSNKTPKQKTVNKDNKRPKSGKKDPQQKNATKTPLHSGVVPQKQKSFVDKNKIASALNFLKPVTSRKHLLLKPGQAWRIEEATQLPDGPPDELLVDTAEKLAQKLFEEEVLLYSKQRENIKNSEARWLKTVLSSGTLSDKMAALTLLIQESPLHNMVSLDTLISMSSKKGKREAMMAVDTLRDLYLTGLLPDNRKLRAFNQASQNFFCLQPLLELQELSQGSMDARDSYLVMWYFEAQLKKKYTEFIKVLGEISFDTLQAMKEKALSTIHKLLSSKPEQENVLLPMLVNKLGDPMIKSKAIYLLTKLVDEHPRMKTVIVREVQQLLHRPNVTQRAQYYAICYLAQIRLSETEAELASQLIHIYFYFFQNFLKKAEVDNKMMSALLTGVNRAYVYAKENKEEIAQQIDAIYKIIPSVNFHTGVQALMLLHQVTDTSASASDRYFMCLYRKLVDPALHSSSKQGIFLNLLFKSLKSDVVDRRIKAFIKRILQVYSSHPPHTICGVLILLSQILQNKAGLVQTCYQGKGAWTFDDDEEEHFIDYPEPEETDGQQVDNENSSKAVSITEEDVHPDSKRESEAQINGTKGSWVHRINYAGSGHGSLYNPYVRNPLYTHAETECTAELHQLVRHYHPTVRLYSVMLMKGQPIHYDGDPVKDFTLARFLDRFVYKNPKKIDKAACVGHFRKSGPLGIRAVPVNSNEYLEIGEEDIPEDEKFFYRYFKERALRKQDEEEDDDNESIDDDEFDSYLDSFEKSLDKGDVDDLDLDFASDHKKDKKGIAKEDSSEEEEYDEEDDDEDLDLEDDELAAEFQQEMGEEMDIEEDGHFSPDEDDELHALFHGDSKKKKRKTQPDDDFDLEEPKKKKKKTDTSDLFVSAEQFAHLLDEENDTLQGGSSDLLNRDKSAKKQLAWEMDRDRWLHDKKGRSFKGKHKTPKQKSGKGFGKKNMTMHSKQKIQNKKHNK</sequence>
<proteinExistence type="inferred from homology"/>
<organism evidence="4 5">
    <name type="scientific">Biomphalaria pfeifferi</name>
    <name type="common">Bloodfluke planorb</name>
    <name type="synonym">Freshwater snail</name>
    <dbReference type="NCBI Taxonomy" id="112525"/>
    <lineage>
        <taxon>Eukaryota</taxon>
        <taxon>Metazoa</taxon>
        <taxon>Spiralia</taxon>
        <taxon>Lophotrochozoa</taxon>
        <taxon>Mollusca</taxon>
        <taxon>Gastropoda</taxon>
        <taxon>Heterobranchia</taxon>
        <taxon>Euthyneura</taxon>
        <taxon>Panpulmonata</taxon>
        <taxon>Hygrophila</taxon>
        <taxon>Lymnaeoidea</taxon>
        <taxon>Planorbidae</taxon>
        <taxon>Biomphalaria</taxon>
    </lineage>
</organism>
<feature type="compositionally biased region" description="Basic residues" evidence="2">
    <location>
        <begin position="1082"/>
        <end position="1093"/>
    </location>
</feature>
<feature type="compositionally biased region" description="Basic and acidic residues" evidence="2">
    <location>
        <begin position="77"/>
        <end position="137"/>
    </location>
</feature>
<feature type="compositionally biased region" description="Basic and acidic residues" evidence="2">
    <location>
        <begin position="145"/>
        <end position="160"/>
    </location>
</feature>
<evidence type="ECO:0000259" key="3">
    <source>
        <dbReference type="Pfam" id="PF03914"/>
    </source>
</evidence>
<feature type="region of interest" description="Disordered" evidence="2">
    <location>
        <begin position="677"/>
        <end position="715"/>
    </location>
</feature>
<evidence type="ECO:0000256" key="2">
    <source>
        <dbReference type="SAM" id="MobiDB-lite"/>
    </source>
</evidence>
<dbReference type="PANTHER" id="PTHR12048">
    <property type="entry name" value="CCAAT-BINDING FACTOR-RELATED"/>
    <property type="match status" value="1"/>
</dbReference>
<feature type="compositionally biased region" description="Polar residues" evidence="2">
    <location>
        <begin position="683"/>
        <end position="695"/>
    </location>
</feature>
<comment type="similarity">
    <text evidence="1">Belongs to the CBF/MAK21 family.</text>
</comment>
<feature type="compositionally biased region" description="Basic and acidic residues" evidence="2">
    <location>
        <begin position="20"/>
        <end position="32"/>
    </location>
</feature>
<feature type="compositionally biased region" description="Basic and acidic residues" evidence="2">
    <location>
        <begin position="700"/>
        <end position="711"/>
    </location>
</feature>
<feature type="region of interest" description="Disordered" evidence="2">
    <location>
        <begin position="905"/>
        <end position="1003"/>
    </location>
</feature>
<gene>
    <name evidence="4" type="ORF">Bpfe_015691</name>
</gene>
<feature type="compositionally biased region" description="Basic residues" evidence="2">
    <location>
        <begin position="1"/>
        <end position="11"/>
    </location>
</feature>
<reference evidence="4" key="1">
    <citation type="journal article" date="2023" name="PLoS Negl. Trop. Dis.">
        <title>A genome sequence for Biomphalaria pfeifferi, the major vector snail for the human-infecting parasite Schistosoma mansoni.</title>
        <authorList>
            <person name="Bu L."/>
            <person name="Lu L."/>
            <person name="Laidemitt M.R."/>
            <person name="Zhang S.M."/>
            <person name="Mutuku M."/>
            <person name="Mkoji G."/>
            <person name="Steinauer M."/>
            <person name="Loker E.S."/>
        </authorList>
    </citation>
    <scope>NUCLEOTIDE SEQUENCE</scope>
    <source>
        <strain evidence="4">KasaAsao</strain>
    </source>
</reference>
<dbReference type="InterPro" id="IPR016024">
    <property type="entry name" value="ARM-type_fold"/>
</dbReference>
<dbReference type="AlphaFoldDB" id="A0AAD8F844"/>
<dbReference type="SUPFAM" id="SSF48371">
    <property type="entry name" value="ARM repeat"/>
    <property type="match status" value="1"/>
</dbReference>
<evidence type="ECO:0000313" key="4">
    <source>
        <dbReference type="EMBL" id="KAK0054845.1"/>
    </source>
</evidence>
<reference evidence="4" key="2">
    <citation type="submission" date="2023-04" db="EMBL/GenBank/DDBJ databases">
        <authorList>
            <person name="Bu L."/>
            <person name="Lu L."/>
            <person name="Laidemitt M.R."/>
            <person name="Zhang S.M."/>
            <person name="Mutuku M."/>
            <person name="Mkoji G."/>
            <person name="Steinauer M."/>
            <person name="Loker E.S."/>
        </authorList>
    </citation>
    <scope>NUCLEOTIDE SEQUENCE</scope>
    <source>
        <strain evidence="4">KasaAsao</strain>
        <tissue evidence="4">Whole Snail</tissue>
    </source>
</reference>
<comment type="caution">
    <text evidence="4">The sequence shown here is derived from an EMBL/GenBank/DDBJ whole genome shotgun (WGS) entry which is preliminary data.</text>
</comment>
<name>A0AAD8F844_BIOPF</name>
<protein>
    <submittedName>
        <fullName evidence="4">CCAAT/enhancer-binding protein zeta</fullName>
    </submittedName>
</protein>
<dbReference type="Pfam" id="PF03914">
    <property type="entry name" value="CBF"/>
    <property type="match status" value="1"/>
</dbReference>
<feature type="compositionally biased region" description="Basic and acidic residues" evidence="2">
    <location>
        <begin position="905"/>
        <end position="915"/>
    </location>
</feature>
<dbReference type="GO" id="GO:0005634">
    <property type="term" value="C:nucleus"/>
    <property type="evidence" value="ECO:0007669"/>
    <property type="project" value="TreeGrafter"/>
</dbReference>
<feature type="domain" description="CCAAT-binding factor" evidence="3">
    <location>
        <begin position="556"/>
        <end position="770"/>
    </location>
</feature>
<evidence type="ECO:0000256" key="1">
    <source>
        <dbReference type="ARBA" id="ARBA00007797"/>
    </source>
</evidence>
<dbReference type="Proteomes" id="UP001233172">
    <property type="component" value="Unassembled WGS sequence"/>
</dbReference>
<feature type="compositionally biased region" description="Basic residues" evidence="2">
    <location>
        <begin position="1053"/>
        <end position="1069"/>
    </location>
</feature>
<dbReference type="PANTHER" id="PTHR12048:SF0">
    <property type="entry name" value="CCAAT_ENHANCER-BINDING PROTEIN ZETA"/>
    <property type="match status" value="1"/>
</dbReference>
<feature type="compositionally biased region" description="Basic and acidic residues" evidence="2">
    <location>
        <begin position="955"/>
        <end position="973"/>
    </location>
</feature>
<keyword evidence="5" id="KW-1185">Reference proteome</keyword>
<feature type="region of interest" description="Disordered" evidence="2">
    <location>
        <begin position="1"/>
        <end position="32"/>
    </location>
</feature>
<evidence type="ECO:0000313" key="5">
    <source>
        <dbReference type="Proteomes" id="UP001233172"/>
    </source>
</evidence>